<sequence>MAFFTIRVIFFIALGFVGGLSVPELFFLLLLPKTAAHEKERKRIKAHGCSYDIFHFILFIIIFMKTLLFYLLLDLFIVNFMMIRLPFLLSCLIFFFLFTRSWYDLLFLCVMLWNNLTKNQLHYYV</sequence>
<dbReference type="Proteomes" id="UP000008827">
    <property type="component" value="Chromosome 4"/>
</dbReference>
<proteinExistence type="predicted"/>
<reference evidence="3" key="2">
    <citation type="submission" date="2018-02" db="UniProtKB">
        <authorList>
            <consortium name="EnsemblPlants"/>
        </authorList>
    </citation>
    <scope>IDENTIFICATION</scope>
    <source>
        <strain evidence="3">Williams 82</strain>
    </source>
</reference>
<organism evidence="3">
    <name type="scientific">Glycine max</name>
    <name type="common">Soybean</name>
    <name type="synonym">Glycine hispida</name>
    <dbReference type="NCBI Taxonomy" id="3847"/>
    <lineage>
        <taxon>Eukaryota</taxon>
        <taxon>Viridiplantae</taxon>
        <taxon>Streptophyta</taxon>
        <taxon>Embryophyta</taxon>
        <taxon>Tracheophyta</taxon>
        <taxon>Spermatophyta</taxon>
        <taxon>Magnoliopsida</taxon>
        <taxon>eudicotyledons</taxon>
        <taxon>Gunneridae</taxon>
        <taxon>Pentapetalae</taxon>
        <taxon>rosids</taxon>
        <taxon>fabids</taxon>
        <taxon>Fabales</taxon>
        <taxon>Fabaceae</taxon>
        <taxon>Papilionoideae</taxon>
        <taxon>50 kb inversion clade</taxon>
        <taxon>NPAAA clade</taxon>
        <taxon>indigoferoid/millettioid clade</taxon>
        <taxon>Phaseoleae</taxon>
        <taxon>Glycine</taxon>
        <taxon>Glycine subgen. Soja</taxon>
    </lineage>
</organism>
<keyword evidence="1" id="KW-0472">Membrane</keyword>
<dbReference type="HOGENOM" id="CLU_1996692_0_0_1"/>
<protein>
    <submittedName>
        <fullName evidence="2 3">Uncharacterized protein</fullName>
    </submittedName>
</protein>
<feature type="transmembrane region" description="Helical" evidence="1">
    <location>
        <begin position="85"/>
        <end position="113"/>
    </location>
</feature>
<reference evidence="2" key="3">
    <citation type="submission" date="2018-07" db="EMBL/GenBank/DDBJ databases">
        <title>WGS assembly of Glycine max.</title>
        <authorList>
            <person name="Schmutz J."/>
            <person name="Cannon S."/>
            <person name="Schlueter J."/>
            <person name="Ma J."/>
            <person name="Mitros T."/>
            <person name="Nelson W."/>
            <person name="Hyten D."/>
            <person name="Song Q."/>
            <person name="Thelen J."/>
            <person name="Cheng J."/>
            <person name="Xu D."/>
            <person name="Hellsten U."/>
            <person name="May G."/>
            <person name="Yu Y."/>
            <person name="Sakurai T."/>
            <person name="Umezawa T."/>
            <person name="Bhattacharyya M."/>
            <person name="Sandhu D."/>
            <person name="Valliyodan B."/>
            <person name="Lindquist E."/>
            <person name="Peto M."/>
            <person name="Grant D."/>
            <person name="Shu S."/>
            <person name="Goodstein D."/>
            <person name="Barry K."/>
            <person name="Futrell-Griggs M."/>
            <person name="Abernathy B."/>
            <person name="Du J."/>
            <person name="Tian Z."/>
            <person name="Zhu L."/>
            <person name="Gill N."/>
            <person name="Joshi T."/>
            <person name="Libault M."/>
            <person name="Sethuraman A."/>
            <person name="Zhang X."/>
            <person name="Shinozaki K."/>
            <person name="Nguyen H."/>
            <person name="Wing R."/>
            <person name="Cregan P."/>
            <person name="Specht J."/>
            <person name="Grimwood J."/>
            <person name="Rokhsar D."/>
            <person name="Stacey G."/>
            <person name="Shoemaker R."/>
            <person name="Jackson S."/>
        </authorList>
    </citation>
    <scope>NUCLEOTIDE SEQUENCE</scope>
    <source>
        <tissue evidence="2">Callus</tissue>
    </source>
</reference>
<dbReference type="EMBL" id="CM000837">
    <property type="protein sequence ID" value="KRH62880.1"/>
    <property type="molecule type" value="Genomic_DNA"/>
</dbReference>
<gene>
    <name evidence="2" type="ORF">GLYMA_04G139600</name>
</gene>
<dbReference type="PaxDb" id="3847-GLYMA04G27786.1"/>
<dbReference type="EnsemblPlants" id="KRH62880">
    <property type="protein sequence ID" value="KRH62880"/>
    <property type="gene ID" value="GLYMA_04G139600"/>
</dbReference>
<feature type="transmembrane region" description="Helical" evidence="1">
    <location>
        <begin position="6"/>
        <end position="32"/>
    </location>
</feature>
<dbReference type="Gramene" id="KRH62880">
    <property type="protein sequence ID" value="KRH62880"/>
    <property type="gene ID" value="GLYMA_04G139600"/>
</dbReference>
<reference evidence="2 3" key="1">
    <citation type="journal article" date="2010" name="Nature">
        <title>Genome sequence of the palaeopolyploid soybean.</title>
        <authorList>
            <person name="Schmutz J."/>
            <person name="Cannon S.B."/>
            <person name="Schlueter J."/>
            <person name="Ma J."/>
            <person name="Mitros T."/>
            <person name="Nelson W."/>
            <person name="Hyten D.L."/>
            <person name="Song Q."/>
            <person name="Thelen J.J."/>
            <person name="Cheng J."/>
            <person name="Xu D."/>
            <person name="Hellsten U."/>
            <person name="May G.D."/>
            <person name="Yu Y."/>
            <person name="Sakurai T."/>
            <person name="Umezawa T."/>
            <person name="Bhattacharyya M.K."/>
            <person name="Sandhu D."/>
            <person name="Valliyodan B."/>
            <person name="Lindquist E."/>
            <person name="Peto M."/>
            <person name="Grant D."/>
            <person name="Shu S."/>
            <person name="Goodstein D."/>
            <person name="Barry K."/>
            <person name="Futrell-Griggs M."/>
            <person name="Abernathy B."/>
            <person name="Du J."/>
            <person name="Tian Z."/>
            <person name="Zhu L."/>
            <person name="Gill N."/>
            <person name="Joshi T."/>
            <person name="Libault M."/>
            <person name="Sethuraman A."/>
            <person name="Zhang X.-C."/>
            <person name="Shinozaki K."/>
            <person name="Nguyen H.T."/>
            <person name="Wing R.A."/>
            <person name="Cregan P."/>
            <person name="Specht J."/>
            <person name="Grimwood J."/>
            <person name="Rokhsar D."/>
            <person name="Stacey G."/>
            <person name="Shoemaker R.C."/>
            <person name="Jackson S.A."/>
        </authorList>
    </citation>
    <scope>NUCLEOTIDE SEQUENCE [LARGE SCALE GENOMIC DNA]</scope>
    <source>
        <strain evidence="3">cv. Williams 82</strain>
        <tissue evidence="2">Callus</tissue>
    </source>
</reference>
<accession>K7KKA8</accession>
<evidence type="ECO:0000313" key="4">
    <source>
        <dbReference type="Proteomes" id="UP000008827"/>
    </source>
</evidence>
<feature type="transmembrane region" description="Helical" evidence="1">
    <location>
        <begin position="53"/>
        <end position="73"/>
    </location>
</feature>
<keyword evidence="4" id="KW-1185">Reference proteome</keyword>
<evidence type="ECO:0000313" key="3">
    <source>
        <dbReference type="EnsemblPlants" id="KRH62880"/>
    </source>
</evidence>
<keyword evidence="1" id="KW-0812">Transmembrane</keyword>
<name>K7KKA8_SOYBN</name>
<evidence type="ECO:0000256" key="1">
    <source>
        <dbReference type="SAM" id="Phobius"/>
    </source>
</evidence>
<keyword evidence="1" id="KW-1133">Transmembrane helix</keyword>
<dbReference type="AlphaFoldDB" id="K7KKA8"/>
<evidence type="ECO:0000313" key="2">
    <source>
        <dbReference type="EMBL" id="KRH62880.1"/>
    </source>
</evidence>
<dbReference type="InParanoid" id="K7KKA8"/>